<protein>
    <submittedName>
        <fullName evidence="1">Uncharacterized protein</fullName>
    </submittedName>
</protein>
<gene>
    <name evidence="1" type="ORF">MARPO_0082s0033</name>
</gene>
<organism evidence="1 2">
    <name type="scientific">Marchantia polymorpha</name>
    <name type="common">Common liverwort</name>
    <name type="synonym">Marchantia aquatica</name>
    <dbReference type="NCBI Taxonomy" id="3197"/>
    <lineage>
        <taxon>Eukaryota</taxon>
        <taxon>Viridiplantae</taxon>
        <taxon>Streptophyta</taxon>
        <taxon>Embryophyta</taxon>
        <taxon>Marchantiophyta</taxon>
        <taxon>Marchantiopsida</taxon>
        <taxon>Marchantiidae</taxon>
        <taxon>Marchantiales</taxon>
        <taxon>Marchantiaceae</taxon>
        <taxon>Marchantia</taxon>
    </lineage>
</organism>
<dbReference type="OrthoDB" id="10627479at2759"/>
<dbReference type="AlphaFoldDB" id="A0A2R6WK06"/>
<name>A0A2R6WK06_MARPO</name>
<dbReference type="Proteomes" id="UP000244005">
    <property type="component" value="Unassembled WGS sequence"/>
</dbReference>
<evidence type="ECO:0000313" key="2">
    <source>
        <dbReference type="Proteomes" id="UP000244005"/>
    </source>
</evidence>
<accession>A0A2R6WK06</accession>
<proteinExistence type="predicted"/>
<dbReference type="EMBL" id="KZ772754">
    <property type="protein sequence ID" value="PTQ34182.1"/>
    <property type="molecule type" value="Genomic_DNA"/>
</dbReference>
<sequence>MTIAILLQQLHMARRRRRSFLKQAVIDAGGIHAHPGEGYGGHAQREVFTPCPWLFAFSTSWNSEHQKNLDPLLSLVRNECRRDTFECHERAWTVRVHSMCMVYGNPSRSQTVHKWGAAVRVRIFTPSTTHLCLPSTTFLTSREGLDSTQTPFFPLSTSKSFPTALSSFSTSLHNCPTRCS</sequence>
<keyword evidence="2" id="KW-1185">Reference proteome</keyword>
<evidence type="ECO:0000313" key="1">
    <source>
        <dbReference type="EMBL" id="PTQ34182.1"/>
    </source>
</evidence>
<reference evidence="2" key="1">
    <citation type="journal article" date="2017" name="Cell">
        <title>Insights into land plant evolution garnered from the Marchantia polymorpha genome.</title>
        <authorList>
            <person name="Bowman J.L."/>
            <person name="Kohchi T."/>
            <person name="Yamato K.T."/>
            <person name="Jenkins J."/>
            <person name="Shu S."/>
            <person name="Ishizaki K."/>
            <person name="Yamaoka S."/>
            <person name="Nishihama R."/>
            <person name="Nakamura Y."/>
            <person name="Berger F."/>
            <person name="Adam C."/>
            <person name="Aki S.S."/>
            <person name="Althoff F."/>
            <person name="Araki T."/>
            <person name="Arteaga-Vazquez M.A."/>
            <person name="Balasubrmanian S."/>
            <person name="Barry K."/>
            <person name="Bauer D."/>
            <person name="Boehm C.R."/>
            <person name="Briginshaw L."/>
            <person name="Caballero-Perez J."/>
            <person name="Catarino B."/>
            <person name="Chen F."/>
            <person name="Chiyoda S."/>
            <person name="Chovatia M."/>
            <person name="Davies K.M."/>
            <person name="Delmans M."/>
            <person name="Demura T."/>
            <person name="Dierschke T."/>
            <person name="Dolan L."/>
            <person name="Dorantes-Acosta A.E."/>
            <person name="Eklund D.M."/>
            <person name="Florent S.N."/>
            <person name="Flores-Sandoval E."/>
            <person name="Fujiyama A."/>
            <person name="Fukuzawa H."/>
            <person name="Galik B."/>
            <person name="Grimanelli D."/>
            <person name="Grimwood J."/>
            <person name="Grossniklaus U."/>
            <person name="Hamada T."/>
            <person name="Haseloff J."/>
            <person name="Hetherington A.J."/>
            <person name="Higo A."/>
            <person name="Hirakawa Y."/>
            <person name="Hundley H.N."/>
            <person name="Ikeda Y."/>
            <person name="Inoue K."/>
            <person name="Inoue S.I."/>
            <person name="Ishida S."/>
            <person name="Jia Q."/>
            <person name="Kakita M."/>
            <person name="Kanazawa T."/>
            <person name="Kawai Y."/>
            <person name="Kawashima T."/>
            <person name="Kennedy M."/>
            <person name="Kinose K."/>
            <person name="Kinoshita T."/>
            <person name="Kohara Y."/>
            <person name="Koide E."/>
            <person name="Komatsu K."/>
            <person name="Kopischke S."/>
            <person name="Kubo M."/>
            <person name="Kyozuka J."/>
            <person name="Lagercrantz U."/>
            <person name="Lin S.S."/>
            <person name="Lindquist E."/>
            <person name="Lipzen A.M."/>
            <person name="Lu C.W."/>
            <person name="De Luna E."/>
            <person name="Martienssen R.A."/>
            <person name="Minamino N."/>
            <person name="Mizutani M."/>
            <person name="Mizutani M."/>
            <person name="Mochizuki N."/>
            <person name="Monte I."/>
            <person name="Mosher R."/>
            <person name="Nagasaki H."/>
            <person name="Nakagami H."/>
            <person name="Naramoto S."/>
            <person name="Nishitani K."/>
            <person name="Ohtani M."/>
            <person name="Okamoto T."/>
            <person name="Okumura M."/>
            <person name="Phillips J."/>
            <person name="Pollak B."/>
            <person name="Reinders A."/>
            <person name="Rovekamp M."/>
            <person name="Sano R."/>
            <person name="Sawa S."/>
            <person name="Schmid M.W."/>
            <person name="Shirakawa M."/>
            <person name="Solano R."/>
            <person name="Spunde A."/>
            <person name="Suetsugu N."/>
            <person name="Sugano S."/>
            <person name="Sugiyama A."/>
            <person name="Sun R."/>
            <person name="Suzuki Y."/>
            <person name="Takenaka M."/>
            <person name="Takezawa D."/>
            <person name="Tomogane H."/>
            <person name="Tsuzuki M."/>
            <person name="Ueda T."/>
            <person name="Umeda M."/>
            <person name="Ward J.M."/>
            <person name="Watanabe Y."/>
            <person name="Yazaki K."/>
            <person name="Yokoyama R."/>
            <person name="Yoshitake Y."/>
            <person name="Yotsui I."/>
            <person name="Zachgo S."/>
            <person name="Schmutz J."/>
        </authorList>
    </citation>
    <scope>NUCLEOTIDE SEQUENCE [LARGE SCALE GENOMIC DNA]</scope>
    <source>
        <strain evidence="2">Tak-1</strain>
    </source>
</reference>